<dbReference type="AlphaFoldDB" id="A0A915AMK3"/>
<reference evidence="2" key="1">
    <citation type="submission" date="2022-11" db="UniProtKB">
        <authorList>
            <consortium name="WormBaseParasite"/>
        </authorList>
    </citation>
    <scope>IDENTIFICATION</scope>
</reference>
<keyword evidence="1" id="KW-1185">Reference proteome</keyword>
<evidence type="ECO:0000313" key="1">
    <source>
        <dbReference type="Proteomes" id="UP000887569"/>
    </source>
</evidence>
<evidence type="ECO:0000313" key="2">
    <source>
        <dbReference type="WBParaSite" id="PgR011_g035_t01"/>
    </source>
</evidence>
<sequence length="47" mass="5073">MALELKLQSGQTCHPLQTYAGAMSAIVYEKAIEFAKIVSNCKIAGIM</sequence>
<dbReference type="Proteomes" id="UP000887569">
    <property type="component" value="Unplaced"/>
</dbReference>
<proteinExistence type="predicted"/>
<protein>
    <submittedName>
        <fullName evidence="2">Uncharacterized protein</fullName>
    </submittedName>
</protein>
<name>A0A915AMK3_PARUN</name>
<dbReference type="WBParaSite" id="PgR011_g035_t01">
    <property type="protein sequence ID" value="PgR011_g035_t01"/>
    <property type="gene ID" value="PgR011_g035"/>
</dbReference>
<accession>A0A915AMK3</accession>
<organism evidence="1 2">
    <name type="scientific">Parascaris univalens</name>
    <name type="common">Nematode worm</name>
    <dbReference type="NCBI Taxonomy" id="6257"/>
    <lineage>
        <taxon>Eukaryota</taxon>
        <taxon>Metazoa</taxon>
        <taxon>Ecdysozoa</taxon>
        <taxon>Nematoda</taxon>
        <taxon>Chromadorea</taxon>
        <taxon>Rhabditida</taxon>
        <taxon>Spirurina</taxon>
        <taxon>Ascaridomorpha</taxon>
        <taxon>Ascaridoidea</taxon>
        <taxon>Ascarididae</taxon>
        <taxon>Parascaris</taxon>
    </lineage>
</organism>